<dbReference type="EMBL" id="JACGCI010000009">
    <property type="protein sequence ID" value="KAF6761764.1"/>
    <property type="molecule type" value="Genomic_DNA"/>
</dbReference>
<keyword evidence="2" id="KW-1185">Reference proteome</keyword>
<accession>A0A8H6MDD7</accession>
<name>A0A8H6MDD7_9AGAR</name>
<protein>
    <submittedName>
        <fullName evidence="1">Uncharacterized protein</fullName>
    </submittedName>
</protein>
<dbReference type="Proteomes" id="UP000521943">
    <property type="component" value="Unassembled WGS sequence"/>
</dbReference>
<comment type="caution">
    <text evidence="1">The sequence shown here is derived from an EMBL/GenBank/DDBJ whole genome shotgun (WGS) entry which is preliminary data.</text>
</comment>
<proteinExistence type="predicted"/>
<reference evidence="1 2" key="1">
    <citation type="submission" date="2020-07" db="EMBL/GenBank/DDBJ databases">
        <title>Comparative genomics of pyrophilous fungi reveals a link between fire events and developmental genes.</title>
        <authorList>
            <consortium name="DOE Joint Genome Institute"/>
            <person name="Steindorff A.S."/>
            <person name="Carver A."/>
            <person name="Calhoun S."/>
            <person name="Stillman K."/>
            <person name="Liu H."/>
            <person name="Lipzen A."/>
            <person name="Pangilinan J."/>
            <person name="Labutti K."/>
            <person name="Bruns T.D."/>
            <person name="Grigoriev I.V."/>
        </authorList>
    </citation>
    <scope>NUCLEOTIDE SEQUENCE [LARGE SCALE GENOMIC DNA]</scope>
    <source>
        <strain evidence="1 2">CBS 144469</strain>
    </source>
</reference>
<sequence length="227" mass="25388">MVLLERVAAKVEGVEGFYTCGGGDGGEERRGVLEEGFFVGKAEAEGWNRDVLYDADPDLIWELQAFPLGEGWIEEIHRCIKGELNPRRVEINRLVPREEEYNGNDPVPSCLSRKAAAANVAPLRSDLDTNDLHTHRLPSDVFKLPVTIFDSPSSRAGRGWYMPQSPMSVETGGQRAVISNAIDAKLPRACTLASRRLASTEVVMIEDKPWNEWDMAWKSYIRKDGKD</sequence>
<evidence type="ECO:0000313" key="2">
    <source>
        <dbReference type="Proteomes" id="UP000521943"/>
    </source>
</evidence>
<organism evidence="1 2">
    <name type="scientific">Ephemerocybe angulata</name>
    <dbReference type="NCBI Taxonomy" id="980116"/>
    <lineage>
        <taxon>Eukaryota</taxon>
        <taxon>Fungi</taxon>
        <taxon>Dikarya</taxon>
        <taxon>Basidiomycota</taxon>
        <taxon>Agaricomycotina</taxon>
        <taxon>Agaricomycetes</taxon>
        <taxon>Agaricomycetidae</taxon>
        <taxon>Agaricales</taxon>
        <taxon>Agaricineae</taxon>
        <taxon>Psathyrellaceae</taxon>
        <taxon>Ephemerocybe</taxon>
    </lineage>
</organism>
<dbReference type="AlphaFoldDB" id="A0A8H6MDD7"/>
<evidence type="ECO:0000313" key="1">
    <source>
        <dbReference type="EMBL" id="KAF6761764.1"/>
    </source>
</evidence>
<gene>
    <name evidence="1" type="ORF">DFP72DRAFT_842614</name>
</gene>